<dbReference type="SMART" id="SM00451">
    <property type="entry name" value="ZnF_U1"/>
    <property type="match status" value="1"/>
</dbReference>
<evidence type="ECO:0000259" key="8">
    <source>
        <dbReference type="PROSITE" id="PS50199"/>
    </source>
</evidence>
<dbReference type="PROSITE" id="PS51397">
    <property type="entry name" value="WLM"/>
    <property type="match status" value="1"/>
</dbReference>
<evidence type="ECO:0000313" key="11">
    <source>
        <dbReference type="Proteomes" id="UP000789405"/>
    </source>
</evidence>
<dbReference type="GO" id="GO:0005634">
    <property type="term" value="C:nucleus"/>
    <property type="evidence" value="ECO:0007669"/>
    <property type="project" value="TreeGrafter"/>
</dbReference>
<dbReference type="PROSITE" id="PS50103">
    <property type="entry name" value="ZF_C3H1"/>
    <property type="match status" value="1"/>
</dbReference>
<evidence type="ECO:0000259" key="9">
    <source>
        <dbReference type="PROSITE" id="PS51397"/>
    </source>
</evidence>
<dbReference type="Gene3D" id="6.10.250.3220">
    <property type="match status" value="1"/>
</dbReference>
<dbReference type="InterPro" id="IPR036443">
    <property type="entry name" value="Znf_RanBP2_sf"/>
</dbReference>
<dbReference type="SUPFAM" id="SSF90209">
    <property type="entry name" value="Ran binding protein zinc finger-like"/>
    <property type="match status" value="1"/>
</dbReference>
<keyword evidence="3 5" id="KW-0862">Zinc</keyword>
<evidence type="ECO:0000256" key="6">
    <source>
        <dbReference type="SAM" id="MobiDB-lite"/>
    </source>
</evidence>
<dbReference type="GO" id="GO:0008237">
    <property type="term" value="F:metallopeptidase activity"/>
    <property type="evidence" value="ECO:0007669"/>
    <property type="project" value="TreeGrafter"/>
</dbReference>
<feature type="zinc finger region" description="C3H1-type" evidence="5">
    <location>
        <begin position="342"/>
        <end position="370"/>
    </location>
</feature>
<evidence type="ECO:0000256" key="4">
    <source>
        <dbReference type="PROSITE-ProRule" id="PRU00322"/>
    </source>
</evidence>
<name>A0A9N9I2D6_9GLOM</name>
<dbReference type="SMART" id="SM00547">
    <property type="entry name" value="ZnF_RBZ"/>
    <property type="match status" value="2"/>
</dbReference>
<keyword evidence="1 5" id="KW-0479">Metal-binding</keyword>
<accession>A0A9N9I2D6</accession>
<dbReference type="Pfam" id="PF08325">
    <property type="entry name" value="WLM"/>
    <property type="match status" value="1"/>
</dbReference>
<dbReference type="GO" id="GO:0008270">
    <property type="term" value="F:zinc ion binding"/>
    <property type="evidence" value="ECO:0007669"/>
    <property type="project" value="UniProtKB-KW"/>
</dbReference>
<keyword evidence="11" id="KW-1185">Reference proteome</keyword>
<dbReference type="Pfam" id="PF00641">
    <property type="entry name" value="Zn_ribbon_RanBP"/>
    <property type="match status" value="1"/>
</dbReference>
<dbReference type="SMART" id="SM00356">
    <property type="entry name" value="ZnF_C3H1"/>
    <property type="match status" value="1"/>
</dbReference>
<keyword evidence="2 4" id="KW-0863">Zinc-finger</keyword>
<dbReference type="Proteomes" id="UP000789405">
    <property type="component" value="Unassembled WGS sequence"/>
</dbReference>
<evidence type="ECO:0000313" key="10">
    <source>
        <dbReference type="EMBL" id="CAG8717038.1"/>
    </source>
</evidence>
<dbReference type="InterPro" id="IPR003604">
    <property type="entry name" value="Matrin/U1-like-C_Znf_C2H2"/>
</dbReference>
<dbReference type="InterPro" id="IPR000571">
    <property type="entry name" value="Znf_CCCH"/>
</dbReference>
<evidence type="ECO:0000256" key="5">
    <source>
        <dbReference type="PROSITE-ProRule" id="PRU00723"/>
    </source>
</evidence>
<dbReference type="SUPFAM" id="SSF57667">
    <property type="entry name" value="beta-beta-alpha zinc fingers"/>
    <property type="match status" value="1"/>
</dbReference>
<organism evidence="10 11">
    <name type="scientific">Dentiscutata erythropus</name>
    <dbReference type="NCBI Taxonomy" id="1348616"/>
    <lineage>
        <taxon>Eukaryota</taxon>
        <taxon>Fungi</taxon>
        <taxon>Fungi incertae sedis</taxon>
        <taxon>Mucoromycota</taxon>
        <taxon>Glomeromycotina</taxon>
        <taxon>Glomeromycetes</taxon>
        <taxon>Diversisporales</taxon>
        <taxon>Gigasporaceae</taxon>
        <taxon>Dentiscutata</taxon>
    </lineage>
</organism>
<dbReference type="Gene3D" id="2.30.30.380">
    <property type="entry name" value="Zn-finger domain of Sec23/24"/>
    <property type="match status" value="1"/>
</dbReference>
<evidence type="ECO:0000256" key="3">
    <source>
        <dbReference type="ARBA" id="ARBA00022833"/>
    </source>
</evidence>
<feature type="domain" description="C3H1-type" evidence="7">
    <location>
        <begin position="342"/>
        <end position="370"/>
    </location>
</feature>
<gene>
    <name evidence="10" type="ORF">DERYTH_LOCUS14015</name>
</gene>
<evidence type="ECO:0000259" key="7">
    <source>
        <dbReference type="PROSITE" id="PS50103"/>
    </source>
</evidence>
<dbReference type="Pfam" id="PF06220">
    <property type="entry name" value="zf-U1"/>
    <property type="match status" value="1"/>
</dbReference>
<dbReference type="Pfam" id="PF00642">
    <property type="entry name" value="zf-CCCH"/>
    <property type="match status" value="1"/>
</dbReference>
<comment type="caution">
    <text evidence="10">The sequence shown here is derived from an EMBL/GenBank/DDBJ whole genome shotgun (WGS) entry which is preliminary data.</text>
</comment>
<protein>
    <submittedName>
        <fullName evidence="10">27821_t:CDS:1</fullName>
    </submittedName>
</protein>
<proteinExistence type="predicted"/>
<dbReference type="EMBL" id="CAJVPY010010253">
    <property type="protein sequence ID" value="CAG8717038.1"/>
    <property type="molecule type" value="Genomic_DNA"/>
</dbReference>
<dbReference type="PROSITE" id="PS50199">
    <property type="entry name" value="ZF_RANBP2_2"/>
    <property type="match status" value="1"/>
</dbReference>
<dbReference type="AlphaFoldDB" id="A0A9N9I2D6"/>
<feature type="region of interest" description="Disordered" evidence="6">
    <location>
        <begin position="427"/>
        <end position="449"/>
    </location>
</feature>
<evidence type="ECO:0000256" key="1">
    <source>
        <dbReference type="ARBA" id="ARBA00022723"/>
    </source>
</evidence>
<dbReference type="PANTHER" id="PTHR46622">
    <property type="entry name" value="DNA-DEPENDENT METALLOPROTEASE WSS1"/>
    <property type="match status" value="1"/>
</dbReference>
<dbReference type="GO" id="GO:0006281">
    <property type="term" value="P:DNA repair"/>
    <property type="evidence" value="ECO:0007669"/>
    <property type="project" value="TreeGrafter"/>
</dbReference>
<dbReference type="InterPro" id="IPR001876">
    <property type="entry name" value="Znf_RanBP2"/>
</dbReference>
<sequence>KMNTNKIDERIFNIRSLDRYPNHAEALELLKKLASHVKPIMQKHNWKVGALEEFFPEDKRLLGININHGKKICIRLRPHYDERRFLDFNDLIGTMLHELTHNKYGPHDAAFYKQLDELHDEYDELLTSGKVGEGFYGNGNMLGQGVSHNDTPEMARQKAIKAAELRKIMTHGGVKLGGVGWEHHGVPMRELTAIAAERRKNDMIWCGSERIGNSGKSLKDVAKTPYSGSSSAVRIPANKIPGINNISWSCPKCTFKNKPLVLQCEVCLNIKPDTDQQSQDFVPIEILSSEWDCPICTYRNEDYCDYCDRIFPDNAEARRNHIEGANHQNNTNLDPVELLLENSKKSPCRKFHETGYCPFGLSCKYSHVPYGIDFSLVDPHLYLAQNPILLQQQRRHAFMNVQGGQSLQQKPTPMFKYKLPAGLSLRDLPPSLRPPPPMGYDLSKAAQWG</sequence>
<dbReference type="OrthoDB" id="261960at2759"/>
<feature type="non-terminal residue" evidence="10">
    <location>
        <position position="1"/>
    </location>
</feature>
<dbReference type="PROSITE" id="PS01358">
    <property type="entry name" value="ZF_RANBP2_1"/>
    <property type="match status" value="1"/>
</dbReference>
<dbReference type="InterPro" id="IPR053000">
    <property type="entry name" value="WSS1-like_metalloprotease"/>
</dbReference>
<evidence type="ECO:0000256" key="2">
    <source>
        <dbReference type="ARBA" id="ARBA00022771"/>
    </source>
</evidence>
<dbReference type="InterPro" id="IPR036236">
    <property type="entry name" value="Znf_C2H2_sf"/>
</dbReference>
<dbReference type="PANTHER" id="PTHR46622:SF1">
    <property type="entry name" value="DNA-DEPENDENT METALLOPROTEASE WSS1"/>
    <property type="match status" value="1"/>
</dbReference>
<feature type="domain" description="WLM" evidence="9">
    <location>
        <begin position="2"/>
        <end position="201"/>
    </location>
</feature>
<dbReference type="InterPro" id="IPR013536">
    <property type="entry name" value="WLM_dom"/>
</dbReference>
<dbReference type="Gene3D" id="3.30.160.60">
    <property type="entry name" value="Classic Zinc Finger"/>
    <property type="match status" value="1"/>
</dbReference>
<reference evidence="10" key="1">
    <citation type="submission" date="2021-06" db="EMBL/GenBank/DDBJ databases">
        <authorList>
            <person name="Kallberg Y."/>
            <person name="Tangrot J."/>
            <person name="Rosling A."/>
        </authorList>
    </citation>
    <scope>NUCLEOTIDE SEQUENCE</scope>
    <source>
        <strain evidence="10">MA453B</strain>
    </source>
</reference>
<dbReference type="GO" id="GO:0003676">
    <property type="term" value="F:nucleic acid binding"/>
    <property type="evidence" value="ECO:0007669"/>
    <property type="project" value="InterPro"/>
</dbReference>
<dbReference type="InterPro" id="IPR013085">
    <property type="entry name" value="U1-CZ_Znf_C2H2"/>
</dbReference>
<feature type="domain" description="RanBP2-type" evidence="8">
    <location>
        <begin position="240"/>
        <end position="273"/>
    </location>
</feature>